<dbReference type="EC" id="5.2.1.2" evidence="5"/>
<name>A0A226EUU3_FOLCA</name>
<dbReference type="GO" id="GO:0006559">
    <property type="term" value="P:L-phenylalanine catabolic process"/>
    <property type="evidence" value="ECO:0007669"/>
    <property type="project" value="UniProtKB-UniPathway"/>
</dbReference>
<dbReference type="Gene3D" id="1.20.1050.10">
    <property type="match status" value="1"/>
</dbReference>
<dbReference type="PROSITE" id="PS50404">
    <property type="entry name" value="GST_NTER"/>
    <property type="match status" value="1"/>
</dbReference>
<evidence type="ECO:0000256" key="3">
    <source>
        <dbReference type="ARBA" id="ARBA00004671"/>
    </source>
</evidence>
<evidence type="ECO:0000256" key="5">
    <source>
        <dbReference type="ARBA" id="ARBA00013199"/>
    </source>
</evidence>
<keyword evidence="10" id="KW-0413">Isomerase</keyword>
<dbReference type="InterPro" id="IPR036249">
    <property type="entry name" value="Thioredoxin-like_sf"/>
</dbReference>
<dbReference type="Pfam" id="PF02798">
    <property type="entry name" value="GST_N"/>
    <property type="match status" value="1"/>
</dbReference>
<comment type="caution">
    <text evidence="10">The sequence shown here is derived from an EMBL/GenBank/DDBJ whole genome shotgun (WGS) entry which is preliminary data.</text>
</comment>
<dbReference type="InterPro" id="IPR004045">
    <property type="entry name" value="Glutathione_S-Trfase_N"/>
</dbReference>
<dbReference type="CDD" id="cd03191">
    <property type="entry name" value="GST_C_Zeta"/>
    <property type="match status" value="1"/>
</dbReference>
<proteinExistence type="inferred from homology"/>
<dbReference type="PANTHER" id="PTHR42673:SF4">
    <property type="entry name" value="MALEYLACETOACETATE ISOMERASE"/>
    <property type="match status" value="1"/>
</dbReference>
<dbReference type="NCBIfam" id="TIGR01262">
    <property type="entry name" value="maiA"/>
    <property type="match status" value="1"/>
</dbReference>
<evidence type="ECO:0000259" key="9">
    <source>
        <dbReference type="PROSITE" id="PS50405"/>
    </source>
</evidence>
<dbReference type="InterPro" id="IPR034333">
    <property type="entry name" value="GST_Zeta_N"/>
</dbReference>
<dbReference type="InterPro" id="IPR034330">
    <property type="entry name" value="GST_Zeta_C"/>
</dbReference>
<dbReference type="FunFam" id="1.20.1050.10:FF:000010">
    <property type="entry name" value="Maleylacetoacetate isomerase isoform 1"/>
    <property type="match status" value="1"/>
</dbReference>
<evidence type="ECO:0000256" key="6">
    <source>
        <dbReference type="ARBA" id="ARBA00022878"/>
    </source>
</evidence>
<evidence type="ECO:0000256" key="7">
    <source>
        <dbReference type="ARBA" id="ARBA00023232"/>
    </source>
</evidence>
<reference evidence="10 11" key="1">
    <citation type="submission" date="2015-12" db="EMBL/GenBank/DDBJ databases">
        <title>The genome of Folsomia candida.</title>
        <authorList>
            <person name="Faddeeva A."/>
            <person name="Derks M.F."/>
            <person name="Anvar Y."/>
            <person name="Smit S."/>
            <person name="Van Straalen N."/>
            <person name="Roelofs D."/>
        </authorList>
    </citation>
    <scope>NUCLEOTIDE SEQUENCE [LARGE SCALE GENOMIC DNA]</scope>
    <source>
        <strain evidence="10 11">VU population</strain>
        <tissue evidence="10">Whole body</tissue>
    </source>
</reference>
<dbReference type="Pfam" id="PF14497">
    <property type="entry name" value="GST_C_3"/>
    <property type="match status" value="1"/>
</dbReference>
<keyword evidence="7" id="KW-0585">Phenylalanine catabolism</keyword>
<dbReference type="GO" id="GO:0006572">
    <property type="term" value="P:L-tyrosine catabolic process"/>
    <property type="evidence" value="ECO:0007669"/>
    <property type="project" value="UniProtKB-KW"/>
</dbReference>
<dbReference type="OrthoDB" id="202840at2759"/>
<feature type="domain" description="GST N-terminal" evidence="8">
    <location>
        <begin position="50"/>
        <end position="131"/>
    </location>
</feature>
<dbReference type="AlphaFoldDB" id="A0A226EUU3"/>
<dbReference type="UniPathway" id="UPA00139">
    <property type="reaction ID" value="UER00340"/>
</dbReference>
<dbReference type="SFLD" id="SFLDS00019">
    <property type="entry name" value="Glutathione_Transferase_(cytos"/>
    <property type="match status" value="1"/>
</dbReference>
<dbReference type="GO" id="GO:0016034">
    <property type="term" value="F:maleylacetoacetate isomerase activity"/>
    <property type="evidence" value="ECO:0007669"/>
    <property type="project" value="UniProtKB-EC"/>
</dbReference>
<protein>
    <recommendedName>
        <fullName evidence="5">maleylacetoacetate isomerase</fullName>
        <ecNumber evidence="5">5.2.1.2</ecNumber>
    </recommendedName>
</protein>
<dbReference type="SUPFAM" id="SSF47616">
    <property type="entry name" value="GST C-terminal domain-like"/>
    <property type="match status" value="1"/>
</dbReference>
<dbReference type="STRING" id="158441.A0A226EUU3"/>
<dbReference type="EMBL" id="LNIX01000002">
    <property type="protein sequence ID" value="OXA60988.1"/>
    <property type="molecule type" value="Genomic_DNA"/>
</dbReference>
<accession>A0A226EUU3</accession>
<dbReference type="SFLD" id="SFLDG00358">
    <property type="entry name" value="Main_(cytGST)"/>
    <property type="match status" value="1"/>
</dbReference>
<comment type="similarity">
    <text evidence="4">Belongs to the GST superfamily. Zeta family.</text>
</comment>
<dbReference type="InterPro" id="IPR040079">
    <property type="entry name" value="Glutathione_S-Trfase"/>
</dbReference>
<dbReference type="Gene3D" id="3.40.30.10">
    <property type="entry name" value="Glutaredoxin"/>
    <property type="match status" value="1"/>
</dbReference>
<dbReference type="GO" id="GO:0004364">
    <property type="term" value="F:glutathione transferase activity"/>
    <property type="evidence" value="ECO:0007669"/>
    <property type="project" value="TreeGrafter"/>
</dbReference>
<sequence length="263" mass="30364">MNKLVNLVHGPDRFFFSWKTNYHSIISPLVKKKNFTNIFKNPSYTTKTMSKPILYNYFRSSSSWRVRIVLAHKGIDYEYKAINLLKKEQLTEEYRKICPMQQVPALEVDGKIITQSMAIMDFLEDLYPEIPMIPKDRFGKAKVKEISDIINSGIQPLQNLSVILKFSSVPDERTEWARFWIAKGLDALEIILSETKGKYCVGDQITIADACLYPQIAAAERFKVEMEKYPIVNEIYQNLGELPAFKAAHAFVQPDCPEDLRVK</sequence>
<dbReference type="Proteomes" id="UP000198287">
    <property type="component" value="Unassembled WGS sequence"/>
</dbReference>
<dbReference type="GO" id="GO:0006749">
    <property type="term" value="P:glutathione metabolic process"/>
    <property type="evidence" value="ECO:0007669"/>
    <property type="project" value="TreeGrafter"/>
</dbReference>
<evidence type="ECO:0000256" key="1">
    <source>
        <dbReference type="ARBA" id="ARBA00001622"/>
    </source>
</evidence>
<dbReference type="InterPro" id="IPR010987">
    <property type="entry name" value="Glutathione-S-Trfase_C-like"/>
</dbReference>
<gene>
    <name evidence="10" type="ORF">Fcan01_04554</name>
</gene>
<dbReference type="SUPFAM" id="SSF52833">
    <property type="entry name" value="Thioredoxin-like"/>
    <property type="match status" value="1"/>
</dbReference>
<comment type="catalytic activity">
    <reaction evidence="1">
        <text>4-maleylacetoacetate = 4-fumarylacetoacetate</text>
        <dbReference type="Rhea" id="RHEA:14817"/>
        <dbReference type="ChEBI" id="CHEBI:17105"/>
        <dbReference type="ChEBI" id="CHEBI:18034"/>
        <dbReference type="EC" id="5.2.1.2"/>
    </reaction>
</comment>
<evidence type="ECO:0000313" key="10">
    <source>
        <dbReference type="EMBL" id="OXA60988.1"/>
    </source>
</evidence>
<dbReference type="GO" id="GO:0005739">
    <property type="term" value="C:mitochondrion"/>
    <property type="evidence" value="ECO:0007669"/>
    <property type="project" value="TreeGrafter"/>
</dbReference>
<comment type="cofactor">
    <cofactor evidence="2">
        <name>glutathione</name>
        <dbReference type="ChEBI" id="CHEBI:57925"/>
    </cofactor>
</comment>
<dbReference type="InterPro" id="IPR005955">
    <property type="entry name" value="GST_Zeta"/>
</dbReference>
<evidence type="ECO:0000256" key="2">
    <source>
        <dbReference type="ARBA" id="ARBA00001955"/>
    </source>
</evidence>
<evidence type="ECO:0000256" key="4">
    <source>
        <dbReference type="ARBA" id="ARBA00010007"/>
    </source>
</evidence>
<dbReference type="CDD" id="cd03042">
    <property type="entry name" value="GST_N_Zeta"/>
    <property type="match status" value="1"/>
</dbReference>
<dbReference type="InterPro" id="IPR036282">
    <property type="entry name" value="Glutathione-S-Trfase_C_sf"/>
</dbReference>
<keyword evidence="6" id="KW-0828">Tyrosine catabolism</keyword>
<evidence type="ECO:0000313" key="11">
    <source>
        <dbReference type="Proteomes" id="UP000198287"/>
    </source>
</evidence>
<feature type="domain" description="GST C-terminal" evidence="9">
    <location>
        <begin position="136"/>
        <end position="258"/>
    </location>
</feature>
<evidence type="ECO:0000259" key="8">
    <source>
        <dbReference type="PROSITE" id="PS50404"/>
    </source>
</evidence>
<organism evidence="10 11">
    <name type="scientific">Folsomia candida</name>
    <name type="common">Springtail</name>
    <dbReference type="NCBI Taxonomy" id="158441"/>
    <lineage>
        <taxon>Eukaryota</taxon>
        <taxon>Metazoa</taxon>
        <taxon>Ecdysozoa</taxon>
        <taxon>Arthropoda</taxon>
        <taxon>Hexapoda</taxon>
        <taxon>Collembola</taxon>
        <taxon>Entomobryomorpha</taxon>
        <taxon>Isotomoidea</taxon>
        <taxon>Isotomidae</taxon>
        <taxon>Proisotominae</taxon>
        <taxon>Folsomia</taxon>
    </lineage>
</organism>
<dbReference type="PROSITE" id="PS50405">
    <property type="entry name" value="GST_CTER"/>
    <property type="match status" value="1"/>
</dbReference>
<comment type="pathway">
    <text evidence="3">Amino-acid degradation; L-phenylalanine degradation; acetoacetate and fumarate from L-phenylalanine: step 5/6.</text>
</comment>
<dbReference type="PANTHER" id="PTHR42673">
    <property type="entry name" value="MALEYLACETOACETATE ISOMERASE"/>
    <property type="match status" value="1"/>
</dbReference>
<dbReference type="InterPro" id="IPR004046">
    <property type="entry name" value="GST_C"/>
</dbReference>
<keyword evidence="11" id="KW-1185">Reference proteome</keyword>
<dbReference type="OMA" id="HWISQGL"/>